<dbReference type="GO" id="GO:0016491">
    <property type="term" value="F:oxidoreductase activity"/>
    <property type="evidence" value="ECO:0000318"/>
    <property type="project" value="GO_Central"/>
</dbReference>
<dbReference type="eggNOG" id="KOG4730">
    <property type="taxonomic scope" value="Eukaryota"/>
</dbReference>
<dbReference type="STRING" id="88036.D8QRT8"/>
<dbReference type="SUPFAM" id="SSF56176">
    <property type="entry name" value="FAD-binding/transporter-associated domain-like"/>
    <property type="match status" value="1"/>
</dbReference>
<keyword evidence="2" id="KW-1185">Reference proteome</keyword>
<sequence length="312" mass="34375">MKFVHPPLFSRLALVRSLVECDASGCELKNYLRGPWPDRKKIKVVSREAHTMTKFACPNSGSDTGEVVISTASFNSISSVVVDKSSMTASTPPGIMLGELMDLLAVQGVTLHPPAGMVSTGAHGSSLWSRGGGTYEYLVSMRIVVPASVRSMTKRSVTLSVADDASLEDNFLRLAREHEFGQVLWYSSQKKYVWRTDDRAPLSVAGNGAETTPLFLPNTVNTITSTVGGLFNDEQQQHFSGRKYFHKFQARGGCQYTYSNSTNLALPVSKRLVCGWEFRTYGLFWFHVSVSISIGQLYPGRERLITRTSLSA</sequence>
<dbReference type="InParanoid" id="D8QRT8"/>
<reference evidence="1 2" key="1">
    <citation type="journal article" date="2011" name="Science">
        <title>The Selaginella genome identifies genetic changes associated with the evolution of vascular plants.</title>
        <authorList>
            <person name="Banks J.A."/>
            <person name="Nishiyama T."/>
            <person name="Hasebe M."/>
            <person name="Bowman J.L."/>
            <person name="Gribskov M."/>
            <person name="dePamphilis C."/>
            <person name="Albert V.A."/>
            <person name="Aono N."/>
            <person name="Aoyama T."/>
            <person name="Ambrose B.A."/>
            <person name="Ashton N.W."/>
            <person name="Axtell M.J."/>
            <person name="Barker E."/>
            <person name="Barker M.S."/>
            <person name="Bennetzen J.L."/>
            <person name="Bonawitz N.D."/>
            <person name="Chapple C."/>
            <person name="Cheng C."/>
            <person name="Correa L.G."/>
            <person name="Dacre M."/>
            <person name="DeBarry J."/>
            <person name="Dreyer I."/>
            <person name="Elias M."/>
            <person name="Engstrom E.M."/>
            <person name="Estelle M."/>
            <person name="Feng L."/>
            <person name="Finet C."/>
            <person name="Floyd S.K."/>
            <person name="Frommer W.B."/>
            <person name="Fujita T."/>
            <person name="Gramzow L."/>
            <person name="Gutensohn M."/>
            <person name="Harholt J."/>
            <person name="Hattori M."/>
            <person name="Heyl A."/>
            <person name="Hirai T."/>
            <person name="Hiwatashi Y."/>
            <person name="Ishikawa M."/>
            <person name="Iwata M."/>
            <person name="Karol K.G."/>
            <person name="Koehler B."/>
            <person name="Kolukisaoglu U."/>
            <person name="Kubo M."/>
            <person name="Kurata T."/>
            <person name="Lalonde S."/>
            <person name="Li K."/>
            <person name="Li Y."/>
            <person name="Litt A."/>
            <person name="Lyons E."/>
            <person name="Manning G."/>
            <person name="Maruyama T."/>
            <person name="Michael T.P."/>
            <person name="Mikami K."/>
            <person name="Miyazaki S."/>
            <person name="Morinaga S."/>
            <person name="Murata T."/>
            <person name="Mueller-Roeber B."/>
            <person name="Nelson D.R."/>
            <person name="Obara M."/>
            <person name="Oguri Y."/>
            <person name="Olmstead R.G."/>
            <person name="Onodera N."/>
            <person name="Petersen B.L."/>
            <person name="Pils B."/>
            <person name="Prigge M."/>
            <person name="Rensing S.A."/>
            <person name="Riano-Pachon D.M."/>
            <person name="Roberts A.W."/>
            <person name="Sato Y."/>
            <person name="Scheller H.V."/>
            <person name="Schulz B."/>
            <person name="Schulz C."/>
            <person name="Shakirov E.V."/>
            <person name="Shibagaki N."/>
            <person name="Shinohara N."/>
            <person name="Shippen D.E."/>
            <person name="Soerensen I."/>
            <person name="Sotooka R."/>
            <person name="Sugimoto N."/>
            <person name="Sugita M."/>
            <person name="Sumikawa N."/>
            <person name="Tanurdzic M."/>
            <person name="Theissen G."/>
            <person name="Ulvskov P."/>
            <person name="Wakazuki S."/>
            <person name="Weng J.K."/>
            <person name="Willats W.W."/>
            <person name="Wipf D."/>
            <person name="Wolf P.G."/>
            <person name="Yang L."/>
            <person name="Zimmer A.D."/>
            <person name="Zhu Q."/>
            <person name="Mitros T."/>
            <person name="Hellsten U."/>
            <person name="Loque D."/>
            <person name="Otillar R."/>
            <person name="Salamov A."/>
            <person name="Schmutz J."/>
            <person name="Shapiro H."/>
            <person name="Lindquist E."/>
            <person name="Lucas S."/>
            <person name="Rokhsar D."/>
            <person name="Grigoriev I.V."/>
        </authorList>
    </citation>
    <scope>NUCLEOTIDE SEQUENCE [LARGE SCALE GENOMIC DNA]</scope>
</reference>
<dbReference type="Gramene" id="EFJ37315">
    <property type="protein sequence ID" value="EFJ37315"/>
    <property type="gene ID" value="SELMODRAFT_403566"/>
</dbReference>
<evidence type="ECO:0000313" key="2">
    <source>
        <dbReference type="Proteomes" id="UP000001514"/>
    </source>
</evidence>
<dbReference type="GO" id="GO:0050660">
    <property type="term" value="F:flavin adenine dinucleotide binding"/>
    <property type="evidence" value="ECO:0007669"/>
    <property type="project" value="InterPro"/>
</dbReference>
<accession>D8QRT8</accession>
<dbReference type="Proteomes" id="UP000001514">
    <property type="component" value="Unassembled WGS sequence"/>
</dbReference>
<proteinExistence type="predicted"/>
<evidence type="ECO:0008006" key="3">
    <source>
        <dbReference type="Google" id="ProtNLM"/>
    </source>
</evidence>
<protein>
    <recommendedName>
        <fullName evidence="3">FAD-binding PCMH-type domain-containing protein</fullName>
    </recommendedName>
</protein>
<evidence type="ECO:0000313" key="1">
    <source>
        <dbReference type="EMBL" id="EFJ37315.1"/>
    </source>
</evidence>
<dbReference type="InterPro" id="IPR036318">
    <property type="entry name" value="FAD-bd_PCMH-like_sf"/>
</dbReference>
<dbReference type="KEGG" id="smo:SELMODRAFT_403566"/>
<dbReference type="EMBL" id="GL377566">
    <property type="protein sequence ID" value="EFJ37315.1"/>
    <property type="molecule type" value="Genomic_DNA"/>
</dbReference>
<dbReference type="HOGENOM" id="CLU_892535_0_0_1"/>
<gene>
    <name evidence="1" type="ORF">SELMODRAFT_403566</name>
</gene>
<dbReference type="AlphaFoldDB" id="D8QRT8"/>
<dbReference type="InterPro" id="IPR016169">
    <property type="entry name" value="FAD-bd_PCMH_sub2"/>
</dbReference>
<dbReference type="Gene3D" id="3.30.465.10">
    <property type="match status" value="1"/>
</dbReference>
<name>D8QRT8_SELML</name>
<organism evidence="2">
    <name type="scientific">Selaginella moellendorffii</name>
    <name type="common">Spikemoss</name>
    <dbReference type="NCBI Taxonomy" id="88036"/>
    <lineage>
        <taxon>Eukaryota</taxon>
        <taxon>Viridiplantae</taxon>
        <taxon>Streptophyta</taxon>
        <taxon>Embryophyta</taxon>
        <taxon>Tracheophyta</taxon>
        <taxon>Lycopodiopsida</taxon>
        <taxon>Selaginellales</taxon>
        <taxon>Selaginellaceae</taxon>
        <taxon>Selaginella</taxon>
    </lineage>
</organism>